<evidence type="ECO:0000256" key="11">
    <source>
        <dbReference type="RuleBase" id="RU361219"/>
    </source>
</evidence>
<organism evidence="14 15">
    <name type="scientific">Maudiozyma exigua</name>
    <name type="common">Yeast</name>
    <name type="synonym">Kazachstania exigua</name>
    <dbReference type="NCBI Taxonomy" id="34358"/>
    <lineage>
        <taxon>Eukaryota</taxon>
        <taxon>Fungi</taxon>
        <taxon>Dikarya</taxon>
        <taxon>Ascomycota</taxon>
        <taxon>Saccharomycotina</taxon>
        <taxon>Saccharomycetes</taxon>
        <taxon>Saccharomycetales</taxon>
        <taxon>Saccharomycetaceae</taxon>
        <taxon>Maudiozyma</taxon>
    </lineage>
</organism>
<feature type="transmembrane region" description="Helical" evidence="11">
    <location>
        <begin position="223"/>
        <end position="244"/>
    </location>
</feature>
<comment type="catalytic activity">
    <reaction evidence="11">
        <text>(R)-mevalonate + 2 NADP(+) + CoA = (3S)-3-hydroxy-3-methylglutaryl-CoA + 2 NADPH + 2 H(+)</text>
        <dbReference type="Rhea" id="RHEA:15989"/>
        <dbReference type="ChEBI" id="CHEBI:15378"/>
        <dbReference type="ChEBI" id="CHEBI:36464"/>
        <dbReference type="ChEBI" id="CHEBI:43074"/>
        <dbReference type="ChEBI" id="CHEBI:57287"/>
        <dbReference type="ChEBI" id="CHEBI:57783"/>
        <dbReference type="ChEBI" id="CHEBI:58349"/>
        <dbReference type="EC" id="1.1.1.34"/>
    </reaction>
</comment>
<dbReference type="Pfam" id="PF00368">
    <property type="entry name" value="HMG-CoA_red"/>
    <property type="match status" value="1"/>
</dbReference>
<dbReference type="InterPro" id="IPR025583">
    <property type="entry name" value="HMG-CoA_N_dom"/>
</dbReference>
<dbReference type="Pfam" id="PF12349">
    <property type="entry name" value="Sterol-sensing"/>
    <property type="match status" value="1"/>
</dbReference>
<name>A0A9P6W7D6_MAUEX</name>
<evidence type="ECO:0000256" key="4">
    <source>
        <dbReference type="ARBA" id="ARBA00022692"/>
    </source>
</evidence>
<evidence type="ECO:0000313" key="14">
    <source>
        <dbReference type="EMBL" id="KAG0666179.1"/>
    </source>
</evidence>
<dbReference type="EC" id="1.1.1.34" evidence="11"/>
<dbReference type="InterPro" id="IPR023076">
    <property type="entry name" value="HMG_CoA_Rdtase_CS"/>
</dbReference>
<dbReference type="GO" id="GO:0006696">
    <property type="term" value="P:ergosterol biosynthetic process"/>
    <property type="evidence" value="ECO:0007669"/>
    <property type="project" value="TreeGrafter"/>
</dbReference>
<dbReference type="GO" id="GO:0004420">
    <property type="term" value="F:hydroxymethylglutaryl-CoA reductase (NADPH) activity"/>
    <property type="evidence" value="ECO:0007669"/>
    <property type="project" value="UniProtKB-EC"/>
</dbReference>
<keyword evidence="5 11" id="KW-0256">Endoplasmic reticulum</keyword>
<feature type="transmembrane region" description="Helical" evidence="11">
    <location>
        <begin position="333"/>
        <end position="361"/>
    </location>
</feature>
<feature type="compositionally biased region" description="Basic residues" evidence="12">
    <location>
        <begin position="576"/>
        <end position="585"/>
    </location>
</feature>
<dbReference type="Gene3D" id="3.90.770.10">
    <property type="entry name" value="3-hydroxy-3-methylglutaryl-coenzyme A Reductase, Chain A, domain 2"/>
    <property type="match status" value="1"/>
</dbReference>
<keyword evidence="7 11" id="KW-1133">Transmembrane helix</keyword>
<feature type="transmembrane region" description="Helical" evidence="11">
    <location>
        <begin position="403"/>
        <end position="428"/>
    </location>
</feature>
<dbReference type="NCBIfam" id="TIGR00533">
    <property type="entry name" value="HMG_CoA_R_NADP"/>
    <property type="match status" value="1"/>
</dbReference>
<dbReference type="AlphaFoldDB" id="A0A9P6W7D6"/>
<evidence type="ECO:0000256" key="7">
    <source>
        <dbReference type="ARBA" id="ARBA00022989"/>
    </source>
</evidence>
<feature type="compositionally biased region" description="Low complexity" evidence="12">
    <location>
        <begin position="1060"/>
        <end position="1077"/>
    </location>
</feature>
<dbReference type="PROSITE" id="PS01192">
    <property type="entry name" value="HMG_COA_REDUCTASE_3"/>
    <property type="match status" value="1"/>
</dbReference>
<dbReference type="PANTHER" id="PTHR10572">
    <property type="entry name" value="3-HYDROXY-3-METHYLGLUTARYL-COENZYME A REDUCTASE"/>
    <property type="match status" value="1"/>
</dbReference>
<dbReference type="Pfam" id="PF13323">
    <property type="entry name" value="HPIH"/>
    <property type="match status" value="1"/>
</dbReference>
<dbReference type="GO" id="GO:0005635">
    <property type="term" value="C:nuclear envelope"/>
    <property type="evidence" value="ECO:0007669"/>
    <property type="project" value="UniProtKB-SubCell"/>
</dbReference>
<evidence type="ECO:0000313" key="15">
    <source>
        <dbReference type="Proteomes" id="UP000750334"/>
    </source>
</evidence>
<comment type="caution">
    <text evidence="14">The sequence shown here is derived from an EMBL/GenBank/DDBJ whole genome shotgun (WGS) entry which is preliminary data.</text>
</comment>
<protein>
    <recommendedName>
        <fullName evidence="11">3-hydroxy-3-methylglutaryl coenzyme A reductase</fullName>
        <shortName evidence="11">HMG-CoA reductase</shortName>
        <ecNumber evidence="11">1.1.1.34</ecNumber>
    </recommendedName>
</protein>
<dbReference type="InterPro" id="IPR004554">
    <property type="entry name" value="HMG_CoA_Rdtase_eu_arc"/>
</dbReference>
<evidence type="ECO:0000256" key="10">
    <source>
        <dbReference type="ARBA" id="ARBA00056313"/>
    </source>
</evidence>
<dbReference type="InterPro" id="IPR009023">
    <property type="entry name" value="HMG_CoA_Rdtase_NAD(P)-bd_sf"/>
</dbReference>
<dbReference type="InterPro" id="IPR023282">
    <property type="entry name" value="HMG_CoA_Rdtase_N"/>
</dbReference>
<evidence type="ECO:0000256" key="12">
    <source>
        <dbReference type="SAM" id="MobiDB-lite"/>
    </source>
</evidence>
<evidence type="ECO:0000256" key="5">
    <source>
        <dbReference type="ARBA" id="ARBA00022824"/>
    </source>
</evidence>
<keyword evidence="9 11" id="KW-0472">Membrane</keyword>
<dbReference type="Gene3D" id="3.30.70.420">
    <property type="entry name" value="Hydroxymethylglutaryl-CoA reductase, class I/II, NAD/NADP-binding domain"/>
    <property type="match status" value="1"/>
</dbReference>
<dbReference type="GO" id="GO:0008299">
    <property type="term" value="P:isoprenoid biosynthetic process"/>
    <property type="evidence" value="ECO:0007669"/>
    <property type="project" value="InterPro"/>
</dbReference>
<comment type="pathway">
    <text evidence="11">Metabolic intermediate biosynthesis; (R)-mevalonate biosynthesis; (R)-mevalonate from acetyl-CoA: step 3/3.</text>
</comment>
<dbReference type="SUPFAM" id="SSF56542">
    <property type="entry name" value="Substrate-binding domain of HMG-CoA reductase"/>
    <property type="match status" value="1"/>
</dbReference>
<evidence type="ECO:0000256" key="8">
    <source>
        <dbReference type="ARBA" id="ARBA00023002"/>
    </source>
</evidence>
<dbReference type="InterPro" id="IPR053958">
    <property type="entry name" value="HMGCR/SNAP/NPC1-like_SSD"/>
</dbReference>
<dbReference type="FunFam" id="3.30.70.420:FF:000001">
    <property type="entry name" value="3-hydroxy-3-methylglutaryl coenzyme A reductase"/>
    <property type="match status" value="1"/>
</dbReference>
<accession>A0A9P6W7D6</accession>
<evidence type="ECO:0000256" key="1">
    <source>
        <dbReference type="ARBA" id="ARBA00004259"/>
    </source>
</evidence>
<comment type="subcellular location">
    <subcellularLocation>
        <location evidence="2 11">Endoplasmic reticulum membrane</location>
        <topology evidence="2 11">Multi-pass membrane protein</topology>
    </subcellularLocation>
    <subcellularLocation>
        <location evidence="1">Nucleus envelope</location>
    </subcellularLocation>
</comment>
<dbReference type="PROSITE" id="PS50156">
    <property type="entry name" value="SSD"/>
    <property type="match status" value="1"/>
</dbReference>
<evidence type="ECO:0000256" key="3">
    <source>
        <dbReference type="ARBA" id="ARBA00007661"/>
    </source>
</evidence>
<feature type="transmembrane region" description="Helical" evidence="11">
    <location>
        <begin position="518"/>
        <end position="538"/>
    </location>
</feature>
<dbReference type="GO" id="GO:0005789">
    <property type="term" value="C:endoplasmic reticulum membrane"/>
    <property type="evidence" value="ECO:0007669"/>
    <property type="project" value="UniProtKB-SubCell"/>
</dbReference>
<keyword evidence="15" id="KW-1185">Reference proteome</keyword>
<dbReference type="SUPFAM" id="SSF55035">
    <property type="entry name" value="NAD-binding domain of HMG-CoA reductase"/>
    <property type="match status" value="1"/>
</dbReference>
<feature type="transmembrane region" description="Helical" evidence="11">
    <location>
        <begin position="20"/>
        <end position="39"/>
    </location>
</feature>
<dbReference type="PRINTS" id="PR00071">
    <property type="entry name" value="HMGCOARDTASE"/>
</dbReference>
<evidence type="ECO:0000259" key="13">
    <source>
        <dbReference type="PROSITE" id="PS50156"/>
    </source>
</evidence>
<dbReference type="CDD" id="cd00643">
    <property type="entry name" value="HMG-CoA_reductase_classI"/>
    <property type="match status" value="1"/>
</dbReference>
<feature type="compositionally biased region" description="Low complexity" evidence="12">
    <location>
        <begin position="601"/>
        <end position="617"/>
    </location>
</feature>
<dbReference type="GO" id="GO:0005778">
    <property type="term" value="C:peroxisomal membrane"/>
    <property type="evidence" value="ECO:0007669"/>
    <property type="project" value="TreeGrafter"/>
</dbReference>
<feature type="region of interest" description="Disordered" evidence="12">
    <location>
        <begin position="1051"/>
        <end position="1077"/>
    </location>
</feature>
<evidence type="ECO:0000256" key="2">
    <source>
        <dbReference type="ARBA" id="ARBA00004477"/>
    </source>
</evidence>
<dbReference type="InterPro" id="IPR023074">
    <property type="entry name" value="HMG_CoA_Rdtase_cat_sf"/>
</dbReference>
<evidence type="ECO:0000256" key="9">
    <source>
        <dbReference type="ARBA" id="ARBA00023136"/>
    </source>
</evidence>
<dbReference type="PROSITE" id="PS50065">
    <property type="entry name" value="HMG_COA_REDUCTASE_4"/>
    <property type="match status" value="1"/>
</dbReference>
<keyword evidence="8 11" id="KW-0560">Oxidoreductase</keyword>
<dbReference type="InterPro" id="IPR002202">
    <property type="entry name" value="HMG_CoA_Rdtase"/>
</dbReference>
<keyword evidence="6 11" id="KW-0521">NADP</keyword>
<feature type="domain" description="SSD" evidence="13">
    <location>
        <begin position="191"/>
        <end position="361"/>
    </location>
</feature>
<dbReference type="Proteomes" id="UP000750334">
    <property type="component" value="Unassembled WGS sequence"/>
</dbReference>
<dbReference type="FunFam" id="1.10.3270.10:FF:000001">
    <property type="entry name" value="3-hydroxy-3-methylglutaryl coenzyme A reductase"/>
    <property type="match status" value="1"/>
</dbReference>
<feature type="transmembrane region" description="Helical" evidence="11">
    <location>
        <begin position="250"/>
        <end position="269"/>
    </location>
</feature>
<dbReference type="EMBL" id="PUHR01000106">
    <property type="protein sequence ID" value="KAG0666179.1"/>
    <property type="molecule type" value="Genomic_DNA"/>
</dbReference>
<dbReference type="InterPro" id="IPR009029">
    <property type="entry name" value="HMG_CoA_Rdtase_sub-bd_dom_sf"/>
</dbReference>
<dbReference type="InterPro" id="IPR000731">
    <property type="entry name" value="SSD"/>
</dbReference>
<comment type="similarity">
    <text evidence="3 11">Belongs to the HMG-CoA reductase family.</text>
</comment>
<dbReference type="Gene3D" id="1.10.3270.10">
    <property type="entry name" value="HMGR, N-terminal domain"/>
    <property type="match status" value="1"/>
</dbReference>
<feature type="region of interest" description="Disordered" evidence="12">
    <location>
        <begin position="569"/>
        <end position="628"/>
    </location>
</feature>
<comment type="function">
    <text evidence="10">HMG-CoA reductase; part of the first module of ergosterol biosynthesis pathway constitutes by the early steps of the pathway, conserved across all eukaryotes, and which results in the formation of mevalonate from acetyl-coenzyme A (acetyl-CoA). HMG1 and HMG2 catalyze the reduction of hydroxymethylglutaryl-CoA (HMG-CoA) to mevalonate that is the rate-limiting step within the first mosule. The first module starts with the action of the cytosolic acetyl-CoA acetyltransferase ERG10 that catalyzes the formation of acetoacetyl-CoA. The hydroxymethylglutaryl-CoA synthase ERG13 then condenses acetyl-CoA with acetoacetyl-CoA to form HMG-CoA. The rate-limiting step of the early module is the reduction to mevalonate by the 3-hydroxy-3-methylglutaryl-coenzyme A (HMG-CoA) reductases HMG1 and HMG2 which are derived from a single ancestral HMGR gene by gene duplication.</text>
</comment>
<dbReference type="PROSITE" id="PS00066">
    <property type="entry name" value="HMG_COA_REDUCTASE_1"/>
    <property type="match status" value="1"/>
</dbReference>
<dbReference type="GO" id="GO:0015936">
    <property type="term" value="P:coenzyme A metabolic process"/>
    <property type="evidence" value="ECO:0007669"/>
    <property type="project" value="InterPro"/>
</dbReference>
<reference evidence="14 15" key="1">
    <citation type="submission" date="2020-11" db="EMBL/GenBank/DDBJ databases">
        <title>Kefir isolates.</title>
        <authorList>
            <person name="Marcisauskas S."/>
            <person name="Kim Y."/>
            <person name="Blasche S."/>
        </authorList>
    </citation>
    <scope>NUCLEOTIDE SEQUENCE [LARGE SCALE GENOMIC DNA]</scope>
    <source>
        <strain evidence="14 15">OG2</strain>
    </source>
</reference>
<dbReference type="OrthoDB" id="310654at2759"/>
<keyword evidence="4 11" id="KW-0812">Transmembrane</keyword>
<gene>
    <name evidence="14" type="primary">HMG1_1</name>
    <name evidence="14" type="ORF">C6P45_000281</name>
</gene>
<proteinExistence type="inferred from homology"/>
<feature type="transmembrane region" description="Helical" evidence="11">
    <location>
        <begin position="192"/>
        <end position="211"/>
    </location>
</feature>
<dbReference type="FunFam" id="3.90.770.10:FF:000001">
    <property type="entry name" value="3-hydroxy-3-methylglutaryl coenzyme A reductase"/>
    <property type="match status" value="1"/>
</dbReference>
<evidence type="ECO:0000256" key="6">
    <source>
        <dbReference type="ARBA" id="ARBA00022857"/>
    </source>
</evidence>
<dbReference type="PROSITE" id="PS00318">
    <property type="entry name" value="HMG_COA_REDUCTASE_2"/>
    <property type="match status" value="1"/>
</dbReference>
<sequence>MAKPFAATAQFSAKHPIHVILSILFITTVAYLSVIQYYFTGFQFSSSSLDSTNSDLTDYEFSNIFQTCTHFYKESKKDTEWNQISLAQAREVYSESNHFFLYKLKFDPKDLTAPILPIFNNTVFDSNNTKYILDQNPEVINEQFLADKSLNNVTQWRQVNHQGRNWFDLARIVTNLYELGTNHINEADSFDIIIISMAYVTMVYTIFNLFVKLNQESEQSNYWLGISTIVNSGCSLVLSLYVTQCYLDRTVPVLSLIEGLPFLIVILGFKNQIKLATNALKKIEKISISKKITPDKIVHDAMLEEGGRLIQDNLLCLIAFIGCSIYAKNLSILSNFCILSSMILIFEVFLTCTFYSAVISLKLEIKIIHRSTIIKQTLEEDGVIPMTAEAISNAKENKSANSIWLLPPTTLAVGKLILIVCFLFIHFYNFGLGSFSNYQNFVDYIMNYSSDNDTIITHPKALPNFVKLINTMDNGDKRPILISLAPTQYYEPTKKLHEIEDLVFDILHYISTAIRDRFISKLVFFALIISASINVYLLHAARIHINYTADDLLRKKDSLLKKIREVPSRTVTSAGKKSKKSKNGKNKSPTPLKNEPMKQTTITSNPSQSSLSSVTSSESDENSTPAHTVEEIEEILKSGNEIKDLQDKDVTTLVVNNKLPLYALEKKLGDTTRAVLVRRKSLAVLADSPVLSTERLPYKHYDYDRVFGACCENVIGYMPLPVGVIGPLVIDGVPYHIPMATTEGCLVASAMRGCKAINSGGGAVTVLTKDGMTRGPCVRFPSLSRSGACKIWLDSVEGQEKIKKAFNSTSRFARLQHIQTALAGDLLFIRFRTTTGDAMGMNMISKGVEFSLKQMVEEFGWEDMEVVSVSGNYCTDKKPAAINWIEGRGKSVVAEATIPGDVVRKVLKSDVSALVELNISKNLIGSAMAGSVGGFNAHAANLLTAVYLALGQDPAQNVESSNCITLMREVDGDLRISVSMPCIEVGTIGGGTVLEPQGAMLDLLDVRGPHPTTPGANARQLAKIIACAVMTGELSLCAALAAGHLVQSHMAHNRAKKPESATPANMTTTATTDSTKPAADIKRLQEGAVTCIKS</sequence>
<dbReference type="PANTHER" id="PTHR10572:SF24">
    <property type="entry name" value="3-HYDROXY-3-METHYLGLUTARYL-COENZYME A REDUCTASE"/>
    <property type="match status" value="1"/>
</dbReference>